<dbReference type="Proteomes" id="UP000292052">
    <property type="component" value="Unassembled WGS sequence"/>
</dbReference>
<evidence type="ECO:0000313" key="2">
    <source>
        <dbReference type="Proteomes" id="UP000292052"/>
    </source>
</evidence>
<comment type="caution">
    <text evidence="1">The sequence shown here is derived from an EMBL/GenBank/DDBJ whole genome shotgun (WGS) entry which is preliminary data.</text>
</comment>
<dbReference type="EMBL" id="QDEB01086351">
    <property type="protein sequence ID" value="RZC33740.1"/>
    <property type="molecule type" value="Genomic_DNA"/>
</dbReference>
<dbReference type="GO" id="GO:0016791">
    <property type="term" value="F:phosphatase activity"/>
    <property type="evidence" value="ECO:0007669"/>
    <property type="project" value="UniProtKB-ARBA"/>
</dbReference>
<dbReference type="InterPro" id="IPR029033">
    <property type="entry name" value="His_PPase_superfam"/>
</dbReference>
<dbReference type="Pfam" id="PF00328">
    <property type="entry name" value="His_Phos_2"/>
    <property type="match status" value="1"/>
</dbReference>
<proteinExistence type="predicted"/>
<accession>A0A482VLU3</accession>
<protein>
    <submittedName>
        <fullName evidence="1">His Phos 2 domain containing protein</fullName>
    </submittedName>
</protein>
<organism evidence="1 2">
    <name type="scientific">Asbolus verrucosus</name>
    <name type="common">Desert ironclad beetle</name>
    <dbReference type="NCBI Taxonomy" id="1661398"/>
    <lineage>
        <taxon>Eukaryota</taxon>
        <taxon>Metazoa</taxon>
        <taxon>Ecdysozoa</taxon>
        <taxon>Arthropoda</taxon>
        <taxon>Hexapoda</taxon>
        <taxon>Insecta</taxon>
        <taxon>Pterygota</taxon>
        <taxon>Neoptera</taxon>
        <taxon>Endopterygota</taxon>
        <taxon>Coleoptera</taxon>
        <taxon>Polyphaga</taxon>
        <taxon>Cucujiformia</taxon>
        <taxon>Tenebrionidae</taxon>
        <taxon>Pimeliinae</taxon>
        <taxon>Asbolus</taxon>
    </lineage>
</organism>
<reference evidence="1 2" key="1">
    <citation type="submission" date="2017-03" db="EMBL/GenBank/DDBJ databases">
        <title>Genome of the blue death feigning beetle - Asbolus verrucosus.</title>
        <authorList>
            <person name="Rider S.D."/>
        </authorList>
    </citation>
    <scope>NUCLEOTIDE SEQUENCE [LARGE SCALE GENOMIC DNA]</scope>
    <source>
        <strain evidence="1">Butters</strain>
        <tissue evidence="1">Head and leg muscle</tissue>
    </source>
</reference>
<dbReference type="OrthoDB" id="10257284at2759"/>
<dbReference type="Gene3D" id="3.40.50.1240">
    <property type="entry name" value="Phosphoglycerate mutase-like"/>
    <property type="match status" value="1"/>
</dbReference>
<dbReference type="SUPFAM" id="SSF53254">
    <property type="entry name" value="Phosphoglycerate mutase-like"/>
    <property type="match status" value="1"/>
</dbReference>
<keyword evidence="2" id="KW-1185">Reference proteome</keyword>
<dbReference type="AlphaFoldDB" id="A0A482VLU3"/>
<dbReference type="InterPro" id="IPR000560">
    <property type="entry name" value="His_Pase_clade-2"/>
</dbReference>
<sequence>MIRDTISKINGTDNGKKIYLYSAHENNIADALIVLGIFEPFHMPTYGAYLTFEVHKINNSYGIKIYYENYTTTKPELLKLPACESFCEINKFISLIEEYFPNDDLCGISDCL</sequence>
<gene>
    <name evidence="1" type="ORF">BDFB_010923</name>
</gene>
<evidence type="ECO:0000313" key="1">
    <source>
        <dbReference type="EMBL" id="RZC33740.1"/>
    </source>
</evidence>
<name>A0A482VLU3_ASBVE</name>